<evidence type="ECO:0000256" key="3">
    <source>
        <dbReference type="ARBA" id="ARBA00022643"/>
    </source>
</evidence>
<sequence>MALSVYERDDILAMEKRYRAAFVNSLSGFKSANLLGTSDSNRQTNLCIVSSAFHLGANPALMGVIIRPDTVPRDTLENIRETGVYTLNHVQKEMVVAAHQTSARYPHGVSEFEQVGLTPLWRERINAPYVQEAAIRLGLILREEHTMAINGTHLLVGEIIEAHVPDSCISHDGFVDIEQAGTVALSGLDSYHRTDRVGRLSYAKPDTMPEWLD</sequence>
<name>A0AA47LQL3_9GAMM</name>
<evidence type="ECO:0000256" key="1">
    <source>
        <dbReference type="ARBA" id="ARBA00001917"/>
    </source>
</evidence>
<dbReference type="PANTHER" id="PTHR33798:SF5">
    <property type="entry name" value="FLAVIN REDUCTASE LIKE DOMAIN-CONTAINING PROTEIN"/>
    <property type="match status" value="1"/>
</dbReference>
<accession>A0AA47LQL3</accession>
<comment type="similarity">
    <text evidence="4">Belongs to the flavoredoxin family.</text>
</comment>
<evidence type="ECO:0000256" key="4">
    <source>
        <dbReference type="ARBA" id="ARBA00038054"/>
    </source>
</evidence>
<dbReference type="Gene3D" id="2.30.110.10">
    <property type="entry name" value="Electron Transport, Fmn-binding Protein, Chain A"/>
    <property type="match status" value="1"/>
</dbReference>
<dbReference type="EMBL" id="CP114588">
    <property type="protein sequence ID" value="WBA08463.1"/>
    <property type="molecule type" value="Genomic_DNA"/>
</dbReference>
<organism evidence="6 7">
    <name type="scientific">Salinivibrio kushneri</name>
    <dbReference type="NCBI Taxonomy" id="1908198"/>
    <lineage>
        <taxon>Bacteria</taxon>
        <taxon>Pseudomonadati</taxon>
        <taxon>Pseudomonadota</taxon>
        <taxon>Gammaproteobacteria</taxon>
        <taxon>Vibrionales</taxon>
        <taxon>Vibrionaceae</taxon>
        <taxon>Salinivibrio</taxon>
    </lineage>
</organism>
<protein>
    <submittedName>
        <fullName evidence="6">Flavin reductase</fullName>
    </submittedName>
</protein>
<comment type="cofactor">
    <cofactor evidence="1">
        <name>FMN</name>
        <dbReference type="ChEBI" id="CHEBI:58210"/>
    </cofactor>
</comment>
<dbReference type="RefSeq" id="WP_269578914.1">
    <property type="nucleotide sequence ID" value="NZ_CP114588.1"/>
</dbReference>
<dbReference type="GO" id="GO:0010181">
    <property type="term" value="F:FMN binding"/>
    <property type="evidence" value="ECO:0007669"/>
    <property type="project" value="InterPro"/>
</dbReference>
<dbReference type="AlphaFoldDB" id="A0AA47LQL3"/>
<keyword evidence="2" id="KW-0285">Flavoprotein</keyword>
<evidence type="ECO:0000259" key="5">
    <source>
        <dbReference type="Pfam" id="PF01613"/>
    </source>
</evidence>
<reference evidence="6" key="1">
    <citation type="submission" date="2022-09" db="EMBL/GenBank/DDBJ databases">
        <authorList>
            <person name="Li Z.-J."/>
        </authorList>
    </citation>
    <scope>NUCLEOTIDE SEQUENCE</scope>
    <source>
        <strain evidence="6">TGB11</strain>
    </source>
</reference>
<dbReference type="SUPFAM" id="SSF50475">
    <property type="entry name" value="FMN-binding split barrel"/>
    <property type="match status" value="1"/>
</dbReference>
<evidence type="ECO:0000313" key="6">
    <source>
        <dbReference type="EMBL" id="WBA08463.1"/>
    </source>
</evidence>
<dbReference type="Pfam" id="PF01613">
    <property type="entry name" value="Flavin_Reduct"/>
    <property type="match status" value="1"/>
</dbReference>
<dbReference type="InterPro" id="IPR012349">
    <property type="entry name" value="Split_barrel_FMN-bd"/>
</dbReference>
<dbReference type="InterPro" id="IPR002563">
    <property type="entry name" value="Flavin_Rdtase-like_dom"/>
</dbReference>
<dbReference type="Proteomes" id="UP001164748">
    <property type="component" value="Chromosome"/>
</dbReference>
<dbReference type="GO" id="GO:0016646">
    <property type="term" value="F:oxidoreductase activity, acting on the CH-NH group of donors, NAD or NADP as acceptor"/>
    <property type="evidence" value="ECO:0007669"/>
    <property type="project" value="UniProtKB-ARBA"/>
</dbReference>
<keyword evidence="3" id="KW-0288">FMN</keyword>
<dbReference type="PANTHER" id="PTHR33798">
    <property type="entry name" value="FLAVOPROTEIN OXYGENASE"/>
    <property type="match status" value="1"/>
</dbReference>
<gene>
    <name evidence="6" type="ORF">N8M53_11750</name>
</gene>
<feature type="domain" description="Flavin reductase like" evidence="5">
    <location>
        <begin position="28"/>
        <end position="166"/>
    </location>
</feature>
<evidence type="ECO:0000313" key="7">
    <source>
        <dbReference type="Proteomes" id="UP001164748"/>
    </source>
</evidence>
<evidence type="ECO:0000256" key="2">
    <source>
        <dbReference type="ARBA" id="ARBA00022630"/>
    </source>
</evidence>
<proteinExistence type="inferred from homology"/>